<evidence type="ECO:0000313" key="1">
    <source>
        <dbReference type="WBParaSite" id="HPLM_0000441601-mRNA-1"/>
    </source>
</evidence>
<organism evidence="1">
    <name type="scientific">Haemonchus placei</name>
    <name type="common">Barber's pole worm</name>
    <dbReference type="NCBI Taxonomy" id="6290"/>
    <lineage>
        <taxon>Eukaryota</taxon>
        <taxon>Metazoa</taxon>
        <taxon>Ecdysozoa</taxon>
        <taxon>Nematoda</taxon>
        <taxon>Chromadorea</taxon>
        <taxon>Rhabditida</taxon>
        <taxon>Rhabditina</taxon>
        <taxon>Rhabditomorpha</taxon>
        <taxon>Strongyloidea</taxon>
        <taxon>Trichostrongylidae</taxon>
        <taxon>Haemonchus</taxon>
    </lineage>
</organism>
<dbReference type="AlphaFoldDB" id="A0A158QKE5"/>
<accession>A0A158QKE5</accession>
<sequence length="61" mass="6929">LAQYGITLGLRYPSTIHFQKITSATVSALLSASRNSTREESQASKSHYLEIKIPYRICLEW</sequence>
<protein>
    <submittedName>
        <fullName evidence="1">Ovule protein</fullName>
    </submittedName>
</protein>
<dbReference type="WBParaSite" id="HPLM_0000441601-mRNA-1">
    <property type="protein sequence ID" value="HPLM_0000441601-mRNA-1"/>
    <property type="gene ID" value="HPLM_0000441601"/>
</dbReference>
<name>A0A158QKE5_HAEPC</name>
<reference evidence="1" key="1">
    <citation type="submission" date="2016-04" db="UniProtKB">
        <authorList>
            <consortium name="WormBaseParasite"/>
        </authorList>
    </citation>
    <scope>IDENTIFICATION</scope>
</reference>
<proteinExistence type="predicted"/>